<dbReference type="KEGG" id="sflv:IC614_11085"/>
<organism evidence="1 2">
    <name type="scientific">Allosphingosinicella flava</name>
    <dbReference type="NCBI Taxonomy" id="2771430"/>
    <lineage>
        <taxon>Bacteria</taxon>
        <taxon>Pseudomonadati</taxon>
        <taxon>Pseudomonadota</taxon>
        <taxon>Alphaproteobacteria</taxon>
        <taxon>Sphingomonadales</taxon>
        <taxon>Sphingomonadaceae</taxon>
        <taxon>Allosphingosinicella</taxon>
    </lineage>
</organism>
<evidence type="ECO:0000313" key="2">
    <source>
        <dbReference type="Proteomes" id="UP000594873"/>
    </source>
</evidence>
<gene>
    <name evidence="1" type="ORF">IC614_11085</name>
</gene>
<dbReference type="Proteomes" id="UP000594873">
    <property type="component" value="Chromosome"/>
</dbReference>
<sequence length="128" mass="13836">MILAIASVLAAGPMEAPVATASARDCAVIAAVAREHLGLDKKNGPPLLPSGDYLPSCAWERLGVKPFAALGTRRNYWLRFGRPVYAGTAARIQVGVMHATRSGHGDICTLRLKGRAWQLIDCRRRWAS</sequence>
<dbReference type="RefSeq" id="WP_200971518.1">
    <property type="nucleotide sequence ID" value="NZ_CP065592.1"/>
</dbReference>
<accession>A0A7T2LLW3</accession>
<evidence type="ECO:0000313" key="1">
    <source>
        <dbReference type="EMBL" id="QPQ54849.1"/>
    </source>
</evidence>
<protein>
    <submittedName>
        <fullName evidence="1">Uncharacterized protein</fullName>
    </submittedName>
</protein>
<keyword evidence="2" id="KW-1185">Reference proteome</keyword>
<proteinExistence type="predicted"/>
<name>A0A7T2LLW3_9SPHN</name>
<dbReference type="AlphaFoldDB" id="A0A7T2LLW3"/>
<reference evidence="1 2" key="1">
    <citation type="submission" date="2020-11" db="EMBL/GenBank/DDBJ databases">
        <title>Genome seq and assembly of Sphingosinicella sp.</title>
        <authorList>
            <person name="Chhetri G."/>
        </authorList>
    </citation>
    <scope>NUCLEOTIDE SEQUENCE [LARGE SCALE GENOMIC DNA]</scope>
    <source>
        <strain evidence="1 2">UDD2</strain>
    </source>
</reference>
<dbReference type="EMBL" id="CP065592">
    <property type="protein sequence ID" value="QPQ54849.1"/>
    <property type="molecule type" value="Genomic_DNA"/>
</dbReference>